<dbReference type="InterPro" id="IPR027417">
    <property type="entry name" value="P-loop_NTPase"/>
</dbReference>
<evidence type="ECO:0000259" key="9">
    <source>
        <dbReference type="PROSITE" id="PS51192"/>
    </source>
</evidence>
<evidence type="ECO:0000259" key="11">
    <source>
        <dbReference type="PROSITE" id="PS51195"/>
    </source>
</evidence>
<keyword evidence="3 7" id="KW-0347">Helicase</keyword>
<evidence type="ECO:0000256" key="1">
    <source>
        <dbReference type="ARBA" id="ARBA00022741"/>
    </source>
</evidence>
<protein>
    <recommendedName>
        <fullName evidence="7">ATP-dependent RNA helicase</fullName>
        <ecNumber evidence="7">3.6.4.13</ecNumber>
    </recommendedName>
</protein>
<comment type="catalytic activity">
    <reaction evidence="7">
        <text>ATP + H2O = ADP + phosphate + H(+)</text>
        <dbReference type="Rhea" id="RHEA:13065"/>
        <dbReference type="ChEBI" id="CHEBI:15377"/>
        <dbReference type="ChEBI" id="CHEBI:15378"/>
        <dbReference type="ChEBI" id="CHEBI:30616"/>
        <dbReference type="ChEBI" id="CHEBI:43474"/>
        <dbReference type="ChEBI" id="CHEBI:456216"/>
        <dbReference type="EC" id="3.6.4.13"/>
    </reaction>
</comment>
<comment type="domain">
    <text evidence="7">The Q motif is unique to and characteristic of the DEAD box family of RNA helicases and controls ATP binding and hydrolysis.</text>
</comment>
<dbReference type="SMART" id="SM00490">
    <property type="entry name" value="HELICc"/>
    <property type="match status" value="1"/>
</dbReference>
<evidence type="ECO:0000256" key="2">
    <source>
        <dbReference type="ARBA" id="ARBA00022801"/>
    </source>
</evidence>
<dbReference type="GO" id="GO:0003723">
    <property type="term" value="F:RNA binding"/>
    <property type="evidence" value="ECO:0007669"/>
    <property type="project" value="UniProtKB-UniRule"/>
</dbReference>
<evidence type="ECO:0000256" key="8">
    <source>
        <dbReference type="SAM" id="MobiDB-lite"/>
    </source>
</evidence>
<feature type="domain" description="DEAD-box RNA helicase Q" evidence="11">
    <location>
        <begin position="255"/>
        <end position="283"/>
    </location>
</feature>
<dbReference type="PROSITE" id="PS51194">
    <property type="entry name" value="HELICASE_CTER"/>
    <property type="match status" value="1"/>
</dbReference>
<feature type="domain" description="Helicase C-terminal" evidence="10">
    <location>
        <begin position="635"/>
        <end position="794"/>
    </location>
</feature>
<dbReference type="Pfam" id="PF00271">
    <property type="entry name" value="Helicase_C"/>
    <property type="match status" value="1"/>
</dbReference>
<dbReference type="EC" id="3.6.4.13" evidence="7"/>
<dbReference type="OrthoDB" id="4310724at2759"/>
<feature type="short sequence motif" description="Q motif" evidence="6">
    <location>
        <begin position="255"/>
        <end position="283"/>
    </location>
</feature>
<feature type="region of interest" description="Disordered" evidence="8">
    <location>
        <begin position="461"/>
        <end position="570"/>
    </location>
</feature>
<dbReference type="PROSITE" id="PS00039">
    <property type="entry name" value="DEAD_ATP_HELICASE"/>
    <property type="match status" value="1"/>
</dbReference>
<evidence type="ECO:0000259" key="10">
    <source>
        <dbReference type="PROSITE" id="PS51194"/>
    </source>
</evidence>
<dbReference type="GO" id="GO:0003724">
    <property type="term" value="F:RNA helicase activity"/>
    <property type="evidence" value="ECO:0007669"/>
    <property type="project" value="UniProtKB-EC"/>
</dbReference>
<dbReference type="InterPro" id="IPR014001">
    <property type="entry name" value="Helicase_ATP-bd"/>
</dbReference>
<dbReference type="Gene3D" id="3.40.50.300">
    <property type="entry name" value="P-loop containing nucleotide triphosphate hydrolases"/>
    <property type="match status" value="2"/>
</dbReference>
<dbReference type="InterPro" id="IPR000629">
    <property type="entry name" value="RNA-helicase_DEAD-box_CS"/>
</dbReference>
<dbReference type="InterPro" id="IPR001650">
    <property type="entry name" value="Helicase_C-like"/>
</dbReference>
<dbReference type="AlphaFoldDB" id="L8GWZ4"/>
<evidence type="ECO:0000313" key="12">
    <source>
        <dbReference type="EMBL" id="ELR17525.1"/>
    </source>
</evidence>
<dbReference type="SMART" id="SM00487">
    <property type="entry name" value="DEXDc"/>
    <property type="match status" value="1"/>
</dbReference>
<keyword evidence="4 7" id="KW-0067">ATP-binding</keyword>
<dbReference type="RefSeq" id="XP_004339538.1">
    <property type="nucleotide sequence ID" value="XM_004339490.1"/>
</dbReference>
<dbReference type="PROSITE" id="PS51192">
    <property type="entry name" value="HELICASE_ATP_BIND_1"/>
    <property type="match status" value="1"/>
</dbReference>
<feature type="compositionally biased region" description="Basic and acidic residues" evidence="8">
    <location>
        <begin position="192"/>
        <end position="208"/>
    </location>
</feature>
<dbReference type="GO" id="GO:0016787">
    <property type="term" value="F:hydrolase activity"/>
    <property type="evidence" value="ECO:0007669"/>
    <property type="project" value="UniProtKB-KW"/>
</dbReference>
<proteinExistence type="inferred from homology"/>
<dbReference type="InterPro" id="IPR014014">
    <property type="entry name" value="RNA_helicase_DEAD_Q_motif"/>
</dbReference>
<keyword evidence="1 7" id="KW-0547">Nucleotide-binding</keyword>
<keyword evidence="5 7" id="KW-0694">RNA-binding</keyword>
<dbReference type="OMA" id="QMIQKAR"/>
<evidence type="ECO:0000256" key="7">
    <source>
        <dbReference type="RuleBase" id="RU365068"/>
    </source>
</evidence>
<evidence type="ECO:0000256" key="4">
    <source>
        <dbReference type="ARBA" id="ARBA00022840"/>
    </source>
</evidence>
<evidence type="ECO:0000256" key="3">
    <source>
        <dbReference type="ARBA" id="ARBA00022806"/>
    </source>
</evidence>
<gene>
    <name evidence="12" type="ORF">ACA1_062690</name>
</gene>
<accession>L8GWZ4</accession>
<feature type="compositionally biased region" description="Basic residues" evidence="8">
    <location>
        <begin position="911"/>
        <end position="926"/>
    </location>
</feature>
<evidence type="ECO:0000256" key="5">
    <source>
        <dbReference type="ARBA" id="ARBA00022884"/>
    </source>
</evidence>
<feature type="compositionally biased region" description="Basic and acidic residues" evidence="8">
    <location>
        <begin position="223"/>
        <end position="233"/>
    </location>
</feature>
<reference evidence="12 13" key="1">
    <citation type="journal article" date="2013" name="Genome Biol.">
        <title>Genome of Acanthamoeba castellanii highlights extensive lateral gene transfer and early evolution of tyrosine kinase signaling.</title>
        <authorList>
            <person name="Clarke M."/>
            <person name="Lohan A.J."/>
            <person name="Liu B."/>
            <person name="Lagkouvardos I."/>
            <person name="Roy S."/>
            <person name="Zafar N."/>
            <person name="Bertelli C."/>
            <person name="Schilde C."/>
            <person name="Kianianmomeni A."/>
            <person name="Burglin T.R."/>
            <person name="Frech C."/>
            <person name="Turcotte B."/>
            <person name="Kopec K.O."/>
            <person name="Synnott J.M."/>
            <person name="Choo C."/>
            <person name="Paponov I."/>
            <person name="Finkler A."/>
            <person name="Soon Heng Tan C."/>
            <person name="Hutchins A.P."/>
            <person name="Weinmeier T."/>
            <person name="Rattei T."/>
            <person name="Chu J.S."/>
            <person name="Gimenez G."/>
            <person name="Irimia M."/>
            <person name="Rigden D.J."/>
            <person name="Fitzpatrick D.A."/>
            <person name="Lorenzo-Morales J."/>
            <person name="Bateman A."/>
            <person name="Chiu C.H."/>
            <person name="Tang P."/>
            <person name="Hegemann P."/>
            <person name="Fromm H."/>
            <person name="Raoult D."/>
            <person name="Greub G."/>
            <person name="Miranda-Saavedra D."/>
            <person name="Chen N."/>
            <person name="Nash P."/>
            <person name="Ginger M.L."/>
            <person name="Horn M."/>
            <person name="Schaap P."/>
            <person name="Caler L."/>
            <person name="Loftus B."/>
        </authorList>
    </citation>
    <scope>NUCLEOTIDE SEQUENCE [LARGE SCALE GENOMIC DNA]</scope>
    <source>
        <strain evidence="12 13">Neff</strain>
    </source>
</reference>
<dbReference type="PROSITE" id="PS51195">
    <property type="entry name" value="Q_MOTIF"/>
    <property type="match status" value="1"/>
</dbReference>
<keyword evidence="2 7" id="KW-0378">Hydrolase</keyword>
<feature type="domain" description="Helicase ATP-binding" evidence="9">
    <location>
        <begin position="287"/>
        <end position="473"/>
    </location>
</feature>
<feature type="compositionally biased region" description="Acidic residues" evidence="8">
    <location>
        <begin position="470"/>
        <end position="560"/>
    </location>
</feature>
<comment type="function">
    <text evidence="7">RNA helicase.</text>
</comment>
<feature type="compositionally biased region" description="Low complexity" evidence="8">
    <location>
        <begin position="142"/>
        <end position="151"/>
    </location>
</feature>
<dbReference type="KEGG" id="acan:ACA1_062690"/>
<dbReference type="CDD" id="cd18787">
    <property type="entry name" value="SF2_C_DEAD"/>
    <property type="match status" value="1"/>
</dbReference>
<evidence type="ECO:0000256" key="6">
    <source>
        <dbReference type="PROSITE-ProRule" id="PRU00552"/>
    </source>
</evidence>
<sequence length="926" mass="103193">MPKQRKGGSASTGRWSLAGKGKGKKDDFEGSRDAAGVEGFVPGMDELKWRTVKIDDALRGEAGLVTFEELDASEIAHLLPNKPAAAAPTKDQAKKGNKRKRGGKETTTTNEPKEGKPNPSGPEGVESKRAKKRRKSAEQKAARQQKQQQRATNADGEAASTDAKPDEEAVAEEPLATSAPAKKANKNKKANANKDVEGQGTTNDEKKTATATKKKNNAKKNQQQREKEKKENEYVPAIVPTASVEDWKRKWGRLKSWQHFNLHPTLMEAIKEYKFFSPTPIQEKALTAALREDKDVVGVAETGSGKTLAYGLPILHKLTKKREQEERDGVEKDRRLKALLLAPTRELAVQVSDQLKLIAKHTPITVVPVIGGLAPQKQVRLLSKKPEIVVATPGRLWELINGGDPFLGDCTGLEFLVIDEADRMVETGHFRELKSIITLIQHPASRELIVLPSTPDLRKVLPPTEVEIQNGEEERDDVKAEDDEDGEDVKEEEGEEEGEEAEEEEKEEDEEDVEVKEEKDDNDEEENLPVVEDEDDEAEVKEEEDEDEDGDDAAEEEEKEEAVPGEPAKEFKRQTFIFSATLTIASQGRAKLGPKPSTNSNRAAVNALAQVSKLVGFEREKKVIDLTTKKVVVSTLEEAVIQCLNEEKDYYLYYFAQQHKGRTLVFCNSISCIRRLVPILGLLNVPAWGLHASMQQRQRLKNLERFRNSTESILIATDVAARGLDIPLVDHVIHYQLPRTAELYVHRSGRTARAAASGLSVMLVGPDDMKTYRQICSVLRNGREVEPFVVDRGLLPGVAKRVNLARKLDAVMHDVRKKKTKKDWFQQAAEEMDIDIDDDILSSEDEETKDESIKKQREITALRQQLDGLLRQALLPKGGFTTFFTRSLFYDPNRLSEEISKAALNGPAAKGKSKGAQARRRKGGRK</sequence>
<dbReference type="GeneID" id="14918417"/>
<feature type="region of interest" description="Disordered" evidence="8">
    <location>
        <begin position="79"/>
        <end position="234"/>
    </location>
</feature>
<feature type="region of interest" description="Disordered" evidence="8">
    <location>
        <begin position="902"/>
        <end position="926"/>
    </location>
</feature>
<comment type="similarity">
    <text evidence="7">Belongs to the DEAD box helicase family.</text>
</comment>
<organism evidence="12 13">
    <name type="scientific">Acanthamoeba castellanii (strain ATCC 30010 / Neff)</name>
    <dbReference type="NCBI Taxonomy" id="1257118"/>
    <lineage>
        <taxon>Eukaryota</taxon>
        <taxon>Amoebozoa</taxon>
        <taxon>Discosea</taxon>
        <taxon>Longamoebia</taxon>
        <taxon>Centramoebida</taxon>
        <taxon>Acanthamoebidae</taxon>
        <taxon>Acanthamoeba</taxon>
    </lineage>
</organism>
<feature type="region of interest" description="Disordered" evidence="8">
    <location>
        <begin position="1"/>
        <end position="43"/>
    </location>
</feature>
<name>L8GWZ4_ACACF</name>
<keyword evidence="13" id="KW-1185">Reference proteome</keyword>
<dbReference type="GO" id="GO:0005524">
    <property type="term" value="F:ATP binding"/>
    <property type="evidence" value="ECO:0007669"/>
    <property type="project" value="UniProtKB-UniRule"/>
</dbReference>
<evidence type="ECO:0000313" key="13">
    <source>
        <dbReference type="Proteomes" id="UP000011083"/>
    </source>
</evidence>
<dbReference type="EMBL" id="KB007974">
    <property type="protein sequence ID" value="ELR17525.1"/>
    <property type="molecule type" value="Genomic_DNA"/>
</dbReference>
<dbReference type="STRING" id="1257118.L8GWZ4"/>
<dbReference type="Pfam" id="PF00270">
    <property type="entry name" value="DEAD"/>
    <property type="match status" value="1"/>
</dbReference>
<dbReference type="VEuPathDB" id="AmoebaDB:ACA1_062690"/>
<dbReference type="InterPro" id="IPR011545">
    <property type="entry name" value="DEAD/DEAH_box_helicase_dom"/>
</dbReference>
<dbReference type="Proteomes" id="UP000011083">
    <property type="component" value="Unassembled WGS sequence"/>
</dbReference>
<dbReference type="PANTHER" id="PTHR24031">
    <property type="entry name" value="RNA HELICASE"/>
    <property type="match status" value="1"/>
</dbReference>
<dbReference type="SUPFAM" id="SSF52540">
    <property type="entry name" value="P-loop containing nucleoside triphosphate hydrolases"/>
    <property type="match status" value="1"/>
</dbReference>